<proteinExistence type="predicted"/>
<name>A0A7R9M608_9ACAR</name>
<evidence type="ECO:0000313" key="2">
    <source>
        <dbReference type="EMBL" id="CAD7652939.1"/>
    </source>
</evidence>
<reference evidence="2" key="1">
    <citation type="submission" date="2020-11" db="EMBL/GenBank/DDBJ databases">
        <authorList>
            <person name="Tran Van P."/>
        </authorList>
    </citation>
    <scope>NUCLEOTIDE SEQUENCE</scope>
</reference>
<dbReference type="PROSITE" id="PS00061">
    <property type="entry name" value="ADH_SHORT"/>
    <property type="match status" value="1"/>
</dbReference>
<dbReference type="GO" id="GO:0016491">
    <property type="term" value="F:oxidoreductase activity"/>
    <property type="evidence" value="ECO:0007669"/>
    <property type="project" value="UniProtKB-KW"/>
</dbReference>
<dbReference type="PANTHER" id="PTHR43975">
    <property type="entry name" value="ZGC:101858"/>
    <property type="match status" value="1"/>
</dbReference>
<dbReference type="Pfam" id="PF13561">
    <property type="entry name" value="adh_short_C2"/>
    <property type="match status" value="1"/>
</dbReference>
<dbReference type="OrthoDB" id="2136131at2759"/>
<keyword evidence="1" id="KW-0560">Oxidoreductase</keyword>
<dbReference type="PRINTS" id="PR00081">
    <property type="entry name" value="GDHRDH"/>
</dbReference>
<dbReference type="SUPFAM" id="SSF51735">
    <property type="entry name" value="NAD(P)-binding Rossmann-fold domains"/>
    <property type="match status" value="1"/>
</dbReference>
<dbReference type="EMBL" id="CAJPVJ010006088">
    <property type="protein sequence ID" value="CAG2170126.1"/>
    <property type="molecule type" value="Genomic_DNA"/>
</dbReference>
<dbReference type="InterPro" id="IPR020904">
    <property type="entry name" value="Sc_DH/Rdtase_CS"/>
</dbReference>
<dbReference type="PANTHER" id="PTHR43975:SF2">
    <property type="entry name" value="EG:BACR7A4.14 PROTEIN-RELATED"/>
    <property type="match status" value="1"/>
</dbReference>
<dbReference type="Proteomes" id="UP000728032">
    <property type="component" value="Unassembled WGS sequence"/>
</dbReference>
<dbReference type="PRINTS" id="PR00080">
    <property type="entry name" value="SDRFAMILY"/>
</dbReference>
<protein>
    <submittedName>
        <fullName evidence="2">Uncharacterized protein</fullName>
    </submittedName>
</protein>
<evidence type="ECO:0000256" key="1">
    <source>
        <dbReference type="ARBA" id="ARBA00023002"/>
    </source>
</evidence>
<dbReference type="InterPro" id="IPR002347">
    <property type="entry name" value="SDR_fam"/>
</dbReference>
<dbReference type="AlphaFoldDB" id="A0A7R9M608"/>
<keyword evidence="3" id="KW-1185">Reference proteome</keyword>
<gene>
    <name evidence="2" type="ORF">ONB1V03_LOCUS9597</name>
</gene>
<dbReference type="Gene3D" id="3.40.50.720">
    <property type="entry name" value="NAD(P)-binding Rossmann-like Domain"/>
    <property type="match status" value="1"/>
</dbReference>
<dbReference type="EMBL" id="OC920913">
    <property type="protein sequence ID" value="CAD7652939.1"/>
    <property type="molecule type" value="Genomic_DNA"/>
</dbReference>
<dbReference type="InterPro" id="IPR036291">
    <property type="entry name" value="NAD(P)-bd_dom_sf"/>
</dbReference>
<dbReference type="FunFam" id="3.40.50.720:FF:000084">
    <property type="entry name" value="Short-chain dehydrogenase reductase"/>
    <property type="match status" value="1"/>
</dbReference>
<organism evidence="2">
    <name type="scientific">Oppiella nova</name>
    <dbReference type="NCBI Taxonomy" id="334625"/>
    <lineage>
        <taxon>Eukaryota</taxon>
        <taxon>Metazoa</taxon>
        <taxon>Ecdysozoa</taxon>
        <taxon>Arthropoda</taxon>
        <taxon>Chelicerata</taxon>
        <taxon>Arachnida</taxon>
        <taxon>Acari</taxon>
        <taxon>Acariformes</taxon>
        <taxon>Sarcoptiformes</taxon>
        <taxon>Oribatida</taxon>
        <taxon>Brachypylina</taxon>
        <taxon>Oppioidea</taxon>
        <taxon>Oppiidae</taxon>
        <taxon>Oppiella</taxon>
    </lineage>
</organism>
<accession>A0A7R9M608</accession>
<sequence length="247" mass="26138">MYNKVAIITGSSSGIGAGIALKLSSMGARVVVTGRDERRIQAVVEKCGFVSSGKVLGVRADLLVDTDVRDLVDQTIAAFGCIDILVNSAGIMRISPFDDRSYLDTFDEVMSGDLRCIQVLTHLVVPYIEATKGVIINISSLGGQRPAVEAIAYSMAKNALDMFTRCLAIDLGPKGVRVNGIAPGPIRTPIMDDNVVAMTENYCQSTFPVARIGETNDVSEMVAYLASDKSSFITGAIILVDGGAALV</sequence>
<evidence type="ECO:0000313" key="3">
    <source>
        <dbReference type="Proteomes" id="UP000728032"/>
    </source>
</evidence>